<evidence type="ECO:0000313" key="12">
    <source>
        <dbReference type="EMBL" id="KAK3771853.1"/>
    </source>
</evidence>
<dbReference type="EMBL" id="JAWDGP010003672">
    <property type="protein sequence ID" value="KAK3771853.1"/>
    <property type="molecule type" value="Genomic_DNA"/>
</dbReference>
<protein>
    <recommendedName>
        <fullName evidence="8">Metaxin</fullName>
    </recommendedName>
</protein>
<dbReference type="PANTHER" id="PTHR12289">
    <property type="entry name" value="METAXIN RELATED"/>
    <property type="match status" value="1"/>
</dbReference>
<dbReference type="GO" id="GO:0007005">
    <property type="term" value="P:mitochondrion organization"/>
    <property type="evidence" value="ECO:0007669"/>
    <property type="project" value="InterPro"/>
</dbReference>
<proteinExistence type="inferred from homology"/>
<comment type="similarity">
    <text evidence="2 8">Belongs to the metaxin family.</text>
</comment>
<dbReference type="SUPFAM" id="SSF47616">
    <property type="entry name" value="GST C-terminal domain-like"/>
    <property type="match status" value="1"/>
</dbReference>
<evidence type="ECO:0000256" key="6">
    <source>
        <dbReference type="ARBA" id="ARBA00023128"/>
    </source>
</evidence>
<accession>A0AAE1DJN2</accession>
<dbReference type="InterPro" id="IPR019564">
    <property type="entry name" value="Sam37/metaxin_N"/>
</dbReference>
<dbReference type="InterPro" id="IPR036282">
    <property type="entry name" value="Glutathione-S-Trfase_C_sf"/>
</dbReference>
<dbReference type="CDD" id="cd03212">
    <property type="entry name" value="GST_C_Metaxin1_3"/>
    <property type="match status" value="1"/>
</dbReference>
<dbReference type="GO" id="GO:0001401">
    <property type="term" value="C:SAM complex"/>
    <property type="evidence" value="ECO:0007669"/>
    <property type="project" value="InterPro"/>
</dbReference>
<evidence type="ECO:0000256" key="8">
    <source>
        <dbReference type="PIRNR" id="PIRNR038150"/>
    </source>
</evidence>
<evidence type="ECO:0000256" key="9">
    <source>
        <dbReference type="SAM" id="MobiDB-lite"/>
    </source>
</evidence>
<comment type="caution">
    <text evidence="12">The sequence shown here is derived from an EMBL/GenBank/DDBJ whole genome shotgun (WGS) entry which is preliminary data.</text>
</comment>
<dbReference type="GO" id="GO:0015031">
    <property type="term" value="P:protein transport"/>
    <property type="evidence" value="ECO:0007669"/>
    <property type="project" value="UniProtKB-KW"/>
</dbReference>
<dbReference type="InterPro" id="IPR040079">
    <property type="entry name" value="Glutathione_S-Trfase"/>
</dbReference>
<dbReference type="InterPro" id="IPR017410">
    <property type="entry name" value="Metaxin1/3"/>
</dbReference>
<sequence>MASEKMKLEVWKGDWGLPSVDPHCLAVLAYCKYSGVPVEVIKTGNPWRSPTGNFPVLRHKGEAYCKVTDIFSYLRKEHWGSDFELSTKQSADVVAFSALLEEKLLPALLHLWWMDDKTFLDVTRPWYARAIPFPLSLFLPGRTQKKAELRVNLTKGGESISEMETEAKVYKEAKECLNLLSHKLGEKQYMFGRLPSSLDALVFGYLAPLLKAPLPNNQLHNHLIQCDNLCRVVNDVLVTFFPADLREMEEKKKKEEQKSKNISTDNSEFPNRRRNMILAGFFALSAMAAYAWSSGLIQIQISDIDPAPSPNSRTNNRRGPAGVEAGVGQS</sequence>
<dbReference type="Pfam" id="PF10568">
    <property type="entry name" value="Tom37"/>
    <property type="match status" value="1"/>
</dbReference>
<evidence type="ECO:0000256" key="2">
    <source>
        <dbReference type="ARBA" id="ARBA00009170"/>
    </source>
</evidence>
<evidence type="ECO:0000256" key="4">
    <source>
        <dbReference type="ARBA" id="ARBA00022787"/>
    </source>
</evidence>
<dbReference type="Proteomes" id="UP001283361">
    <property type="component" value="Unassembled WGS sequence"/>
</dbReference>
<evidence type="ECO:0000256" key="7">
    <source>
        <dbReference type="ARBA" id="ARBA00023136"/>
    </source>
</evidence>
<keyword evidence="3" id="KW-0813">Transport</keyword>
<dbReference type="PANTHER" id="PTHR12289:SF41">
    <property type="entry name" value="FAILED AXON CONNECTIONS-RELATED"/>
    <property type="match status" value="1"/>
</dbReference>
<keyword evidence="13" id="KW-1185">Reference proteome</keyword>
<evidence type="ECO:0000256" key="3">
    <source>
        <dbReference type="ARBA" id="ARBA00022448"/>
    </source>
</evidence>
<keyword evidence="6" id="KW-0496">Mitochondrion</keyword>
<dbReference type="PIRSF" id="PIRSF038150">
    <property type="entry name" value="Metaxin"/>
    <property type="match status" value="1"/>
</dbReference>
<feature type="domain" description="Metaxin glutathione S-transferase" evidence="11">
    <location>
        <begin position="173"/>
        <end position="233"/>
    </location>
</feature>
<evidence type="ECO:0000256" key="1">
    <source>
        <dbReference type="ARBA" id="ARBA00004294"/>
    </source>
</evidence>
<feature type="domain" description="Mitochondrial outer membrane transport complex Sam37/metaxin N-terminal" evidence="10">
    <location>
        <begin position="24"/>
        <end position="143"/>
    </location>
</feature>
<dbReference type="InterPro" id="IPR033468">
    <property type="entry name" value="Metaxin_GST"/>
</dbReference>
<evidence type="ECO:0000313" key="13">
    <source>
        <dbReference type="Proteomes" id="UP001283361"/>
    </source>
</evidence>
<dbReference type="SFLD" id="SFLDS00019">
    <property type="entry name" value="Glutathione_Transferase_(cytos"/>
    <property type="match status" value="1"/>
</dbReference>
<dbReference type="InterPro" id="IPR050931">
    <property type="entry name" value="Mito_Protein_Transport_Metaxin"/>
</dbReference>
<evidence type="ECO:0000259" key="10">
    <source>
        <dbReference type="Pfam" id="PF10568"/>
    </source>
</evidence>
<evidence type="ECO:0000259" key="11">
    <source>
        <dbReference type="Pfam" id="PF17171"/>
    </source>
</evidence>
<dbReference type="CDD" id="cd03078">
    <property type="entry name" value="GST_N_Metaxin1_like"/>
    <property type="match status" value="1"/>
</dbReference>
<comment type="subcellular location">
    <subcellularLocation>
        <location evidence="1 8">Mitochondrion outer membrane</location>
    </subcellularLocation>
</comment>
<keyword evidence="7" id="KW-0472">Membrane</keyword>
<reference evidence="12" key="1">
    <citation type="journal article" date="2023" name="G3 (Bethesda)">
        <title>A reference genome for the long-term kleptoplast-retaining sea slug Elysia crispata morphotype clarki.</title>
        <authorList>
            <person name="Eastman K.E."/>
            <person name="Pendleton A.L."/>
            <person name="Shaikh M.A."/>
            <person name="Suttiyut T."/>
            <person name="Ogas R."/>
            <person name="Tomko P."/>
            <person name="Gavelis G."/>
            <person name="Widhalm J.R."/>
            <person name="Wisecaver J.H."/>
        </authorList>
    </citation>
    <scope>NUCLEOTIDE SEQUENCE</scope>
    <source>
        <strain evidence="12">ECLA1</strain>
    </source>
</reference>
<keyword evidence="5" id="KW-0653">Protein transport</keyword>
<dbReference type="Pfam" id="PF17171">
    <property type="entry name" value="GST_C_6"/>
    <property type="match status" value="1"/>
</dbReference>
<gene>
    <name evidence="12" type="ORF">RRG08_028761</name>
</gene>
<name>A0AAE1DJN2_9GAST</name>
<feature type="region of interest" description="Disordered" evidence="9">
    <location>
        <begin position="306"/>
        <end position="330"/>
    </location>
</feature>
<dbReference type="SFLD" id="SFLDG01180">
    <property type="entry name" value="SUF1"/>
    <property type="match status" value="1"/>
</dbReference>
<organism evidence="12 13">
    <name type="scientific">Elysia crispata</name>
    <name type="common">lettuce slug</name>
    <dbReference type="NCBI Taxonomy" id="231223"/>
    <lineage>
        <taxon>Eukaryota</taxon>
        <taxon>Metazoa</taxon>
        <taxon>Spiralia</taxon>
        <taxon>Lophotrochozoa</taxon>
        <taxon>Mollusca</taxon>
        <taxon>Gastropoda</taxon>
        <taxon>Heterobranchia</taxon>
        <taxon>Euthyneura</taxon>
        <taxon>Panpulmonata</taxon>
        <taxon>Sacoglossa</taxon>
        <taxon>Placobranchoidea</taxon>
        <taxon>Plakobranchidae</taxon>
        <taxon>Elysia</taxon>
    </lineage>
</organism>
<dbReference type="AlphaFoldDB" id="A0AAE1DJN2"/>
<keyword evidence="4 8" id="KW-1000">Mitochondrion outer membrane</keyword>
<evidence type="ECO:0000256" key="5">
    <source>
        <dbReference type="ARBA" id="ARBA00022927"/>
    </source>
</evidence>